<sequence>MRLAAYDYEVNVSAVCKR</sequence>
<proteinExistence type="predicted"/>
<evidence type="ECO:0000313" key="1">
    <source>
        <dbReference type="EMBL" id="SCB71240.1"/>
    </source>
</evidence>
<accession>A0A1C4G8Y6</accession>
<dbReference type="AlphaFoldDB" id="A0A1C4G8Y6"/>
<organism evidence="1 2">
    <name type="scientific">Bacillus mycoides</name>
    <dbReference type="NCBI Taxonomy" id="1405"/>
    <lineage>
        <taxon>Bacteria</taxon>
        <taxon>Bacillati</taxon>
        <taxon>Bacillota</taxon>
        <taxon>Bacilli</taxon>
        <taxon>Bacillales</taxon>
        <taxon>Bacillaceae</taxon>
        <taxon>Bacillus</taxon>
        <taxon>Bacillus cereus group</taxon>
    </lineage>
</organism>
<dbReference type="Proteomes" id="UP000195696">
    <property type="component" value="Unassembled WGS sequence"/>
</dbReference>
<evidence type="ECO:0000313" key="2">
    <source>
        <dbReference type="Proteomes" id="UP000195696"/>
    </source>
</evidence>
<name>A0A1C4G8Y6_BACMY</name>
<dbReference type="EMBL" id="FMAK01000061">
    <property type="protein sequence ID" value="SCB71240.1"/>
    <property type="molecule type" value="Genomic_DNA"/>
</dbReference>
<reference evidence="1 2" key="1">
    <citation type="submission" date="2016-08" db="EMBL/GenBank/DDBJ databases">
        <authorList>
            <person name="Seilhamer J.J."/>
        </authorList>
    </citation>
    <scope>NUCLEOTIDE SEQUENCE [LARGE SCALE GENOMIC DNA]</scope>
    <source>
        <strain evidence="1 2">SDA_GO95</strain>
    </source>
</reference>
<protein>
    <submittedName>
        <fullName evidence="1">Uncharacterized protein</fullName>
    </submittedName>
</protein>
<gene>
    <name evidence="1" type="ORF">BWGO95_05467</name>
</gene>